<protein>
    <submittedName>
        <fullName evidence="9">Outer membrane protein A</fullName>
    </submittedName>
</protein>
<name>K8A487_9ENTR</name>
<dbReference type="NCBIfam" id="NF007804">
    <property type="entry name" value="PRK10510.1"/>
    <property type="match status" value="1"/>
</dbReference>
<dbReference type="PROSITE" id="PS51123">
    <property type="entry name" value="OMPA_2"/>
    <property type="match status" value="1"/>
</dbReference>
<dbReference type="PANTHER" id="PTHR30329:SF21">
    <property type="entry name" value="LIPOPROTEIN YIAD-RELATED"/>
    <property type="match status" value="1"/>
</dbReference>
<dbReference type="OrthoDB" id="9782229at2"/>
<keyword evidence="11" id="KW-1185">Reference proteome</keyword>
<evidence type="ECO:0000256" key="3">
    <source>
        <dbReference type="ARBA" id="ARBA00023237"/>
    </source>
</evidence>
<accession>K8A487</accession>
<evidence type="ECO:0000259" key="7">
    <source>
        <dbReference type="PROSITE" id="PS51123"/>
    </source>
</evidence>
<dbReference type="eggNOG" id="COG2885">
    <property type="taxonomic scope" value="Bacteria"/>
</dbReference>
<evidence type="ECO:0000256" key="1">
    <source>
        <dbReference type="ARBA" id="ARBA00004442"/>
    </source>
</evidence>
<evidence type="ECO:0000256" key="4">
    <source>
        <dbReference type="PROSITE-ProRule" id="PRU00473"/>
    </source>
</evidence>
<reference evidence="9" key="1">
    <citation type="submission" date="2012-07" db="EMBL/GenBank/DDBJ databases">
        <authorList>
            <person name="Cummings C."/>
        </authorList>
    </citation>
    <scope>NUCLEOTIDE SEQUENCE</scope>
    <source>
        <strain evidence="9">1330</strain>
    </source>
</reference>
<gene>
    <name evidence="8" type="ORF">AFK62_19220</name>
    <name evidence="9" type="ORF">BN137_3873</name>
</gene>
<dbReference type="Proteomes" id="UP000009340">
    <property type="component" value="Unassembled WGS sequence"/>
</dbReference>
<dbReference type="CDD" id="cd07185">
    <property type="entry name" value="OmpA_C-like"/>
    <property type="match status" value="1"/>
</dbReference>
<proteinExistence type="predicted"/>
<comment type="subcellular location">
    <subcellularLocation>
        <location evidence="1">Cell outer membrane</location>
    </subcellularLocation>
</comment>
<evidence type="ECO:0000313" key="11">
    <source>
        <dbReference type="Proteomes" id="UP000067320"/>
    </source>
</evidence>
<evidence type="ECO:0000256" key="5">
    <source>
        <dbReference type="SAM" id="MobiDB-lite"/>
    </source>
</evidence>
<feature type="domain" description="OmpA-like" evidence="7">
    <location>
        <begin position="103"/>
        <end position="220"/>
    </location>
</feature>
<feature type="region of interest" description="Disordered" evidence="5">
    <location>
        <begin position="187"/>
        <end position="209"/>
    </location>
</feature>
<dbReference type="InterPro" id="IPR036737">
    <property type="entry name" value="OmpA-like_sf"/>
</dbReference>
<evidence type="ECO:0000256" key="6">
    <source>
        <dbReference type="SAM" id="Phobius"/>
    </source>
</evidence>
<dbReference type="PROSITE" id="PS51257">
    <property type="entry name" value="PROKAR_LIPOPROTEIN"/>
    <property type="match status" value="1"/>
</dbReference>
<evidence type="ECO:0000313" key="9">
    <source>
        <dbReference type="EMBL" id="CCJ74475.1"/>
    </source>
</evidence>
<evidence type="ECO:0000256" key="2">
    <source>
        <dbReference type="ARBA" id="ARBA00023136"/>
    </source>
</evidence>
<dbReference type="EMBL" id="CAKW01000138">
    <property type="protein sequence ID" value="CCJ74475.1"/>
    <property type="molecule type" value="Genomic_DNA"/>
</dbReference>
<keyword evidence="2 4" id="KW-0472">Membrane</keyword>
<dbReference type="EMBL" id="CP012264">
    <property type="protein sequence ID" value="ALB64510.1"/>
    <property type="molecule type" value="Genomic_DNA"/>
</dbReference>
<dbReference type="STRING" id="1073999.AFK62_19220"/>
<keyword evidence="6" id="KW-0812">Transmembrane</keyword>
<reference evidence="11" key="3">
    <citation type="submission" date="2015-09" db="EMBL/GenBank/DDBJ databases">
        <title>Cronobacter genome sequencing and assembly.</title>
        <authorList>
            <person name="Descombes P."/>
            <person name="Baert L."/>
            <person name="Ngom-Bru C."/>
            <person name="Barretto C."/>
        </authorList>
    </citation>
    <scope>NUCLEOTIDE SEQUENCE [LARGE SCALE GENOMIC DNA]</scope>
    <source>
        <strain evidence="11">LMG 26250</strain>
    </source>
</reference>
<dbReference type="InterPro" id="IPR006665">
    <property type="entry name" value="OmpA-like"/>
</dbReference>
<evidence type="ECO:0000313" key="10">
    <source>
        <dbReference type="Proteomes" id="UP000009340"/>
    </source>
</evidence>
<reference evidence="8 11" key="4">
    <citation type="journal article" date="2016" name="Genome Announc.">
        <title>Fully Closed Genome Sequences of Five Type Strains of the Genus Cronobacter and One Cronobacter sakazakii Strain.</title>
        <authorList>
            <person name="Moine D."/>
            <person name="Kassam M."/>
            <person name="Baert L."/>
            <person name="Tang Y."/>
            <person name="Barretto C."/>
            <person name="Ngom Bru C."/>
            <person name="Klijn A."/>
            <person name="Descombes P."/>
        </authorList>
    </citation>
    <scope>NUCLEOTIDE SEQUENCE [LARGE SCALE GENOMIC DNA]</scope>
    <source>
        <strain evidence="8 11">LMG 26250</strain>
    </source>
</reference>
<dbReference type="SUPFAM" id="SSF103088">
    <property type="entry name" value="OmpA-like"/>
    <property type="match status" value="1"/>
</dbReference>
<keyword evidence="3" id="KW-0998">Cell outer membrane</keyword>
<sequence>MKKRIMLVAAIVSGALVISGCTTNPYTGEREAGKSGIGAGLGSLVGAGVGALSSSKKDRGKGALIGAAAGAALGGGVGYYMDVQEAKLREKTQGTGVSVTRSGDNIILNMPNNVTFDSNQANLKPAGANTLTGVAMVLKEYPKTAVNVVGYTDSTGGQALNMKLSQQRADSVASALITQGVAANRIRTGGMGPANPIASNSTEEGKAQNRRVEITLSPLQ</sequence>
<dbReference type="InterPro" id="IPR039567">
    <property type="entry name" value="Gly-zipper"/>
</dbReference>
<dbReference type="PROSITE" id="PS01068">
    <property type="entry name" value="OMPA_1"/>
    <property type="match status" value="1"/>
</dbReference>
<reference evidence="11" key="2">
    <citation type="submission" date="2015-07" db="EMBL/GenBank/DDBJ databases">
        <authorList>
            <person name="Moine D."/>
            <person name="Kassam M."/>
        </authorList>
    </citation>
    <scope>NUCLEOTIDE SEQUENCE [LARGE SCALE GENOMIC DNA]</scope>
    <source>
        <strain evidence="11">LMG 26250</strain>
    </source>
</reference>
<dbReference type="InterPro" id="IPR006690">
    <property type="entry name" value="OMPA-like_CS"/>
</dbReference>
<dbReference type="Gene3D" id="3.30.1330.60">
    <property type="entry name" value="OmpA-like domain"/>
    <property type="match status" value="1"/>
</dbReference>
<dbReference type="RefSeq" id="WP_007680574.1">
    <property type="nucleotide sequence ID" value="NZ_CAKW01000138.1"/>
</dbReference>
<feature type="transmembrane region" description="Helical" evidence="6">
    <location>
        <begin position="33"/>
        <end position="52"/>
    </location>
</feature>
<dbReference type="InterPro" id="IPR006664">
    <property type="entry name" value="OMP_bac"/>
</dbReference>
<dbReference type="Pfam" id="PF00691">
    <property type="entry name" value="OmpA"/>
    <property type="match status" value="1"/>
</dbReference>
<organism evidence="9 10">
    <name type="scientific">Cronobacter condimenti 1330</name>
    <dbReference type="NCBI Taxonomy" id="1073999"/>
    <lineage>
        <taxon>Bacteria</taxon>
        <taxon>Pseudomonadati</taxon>
        <taxon>Pseudomonadota</taxon>
        <taxon>Gammaproteobacteria</taxon>
        <taxon>Enterobacterales</taxon>
        <taxon>Enterobacteriaceae</taxon>
        <taxon>Cronobacter</taxon>
    </lineage>
</organism>
<dbReference type="PANTHER" id="PTHR30329">
    <property type="entry name" value="STATOR ELEMENT OF FLAGELLAR MOTOR COMPLEX"/>
    <property type="match status" value="1"/>
</dbReference>
<dbReference type="KEGG" id="ccon:AFK62_19220"/>
<dbReference type="PRINTS" id="PR01023">
    <property type="entry name" value="NAFLGMOTY"/>
</dbReference>
<dbReference type="GO" id="GO:0009279">
    <property type="term" value="C:cell outer membrane"/>
    <property type="evidence" value="ECO:0007669"/>
    <property type="project" value="UniProtKB-SubCell"/>
</dbReference>
<dbReference type="AlphaFoldDB" id="K8A487"/>
<dbReference type="PRINTS" id="PR01021">
    <property type="entry name" value="OMPADOMAIN"/>
</dbReference>
<dbReference type="Proteomes" id="UP000067320">
    <property type="component" value="Chromosome"/>
</dbReference>
<dbReference type="InterPro" id="IPR050330">
    <property type="entry name" value="Bact_OuterMem_StrucFunc"/>
</dbReference>
<keyword evidence="6" id="KW-1133">Transmembrane helix</keyword>
<evidence type="ECO:0000313" key="8">
    <source>
        <dbReference type="EMBL" id="ALB64510.1"/>
    </source>
</evidence>
<dbReference type="PATRIC" id="fig|1073999.7.peg.4015"/>
<feature type="transmembrane region" description="Helical" evidence="6">
    <location>
        <begin position="64"/>
        <end position="81"/>
    </location>
</feature>
<dbReference type="Pfam" id="PF13488">
    <property type="entry name" value="Gly-zipper_Omp"/>
    <property type="match status" value="1"/>
</dbReference>